<evidence type="ECO:0000313" key="1">
    <source>
        <dbReference type="EMBL" id="KAJ3663211.1"/>
    </source>
</evidence>
<accession>A0AA38IXG2</accession>
<proteinExistence type="predicted"/>
<name>A0AA38IXG2_9CUCU</name>
<protein>
    <submittedName>
        <fullName evidence="1">Uncharacterized protein</fullName>
    </submittedName>
</protein>
<reference evidence="1" key="1">
    <citation type="journal article" date="2023" name="G3 (Bethesda)">
        <title>Whole genome assemblies of Zophobas morio and Tenebrio molitor.</title>
        <authorList>
            <person name="Kaur S."/>
            <person name="Stinson S.A."/>
            <person name="diCenzo G.C."/>
        </authorList>
    </citation>
    <scope>NUCLEOTIDE SEQUENCE</scope>
    <source>
        <strain evidence="1">QUZm001</strain>
    </source>
</reference>
<keyword evidence="2" id="KW-1185">Reference proteome</keyword>
<sequence>MFATLINIPPTPVTLPAGRQVNYVIRKGPPDACLRPLCMCLLLILANGGEKPNFNDAAAKLGLRWAHDSLLRRDKSIVYALNRNFRAAGCFSNSLWLNINDAG</sequence>
<dbReference type="EMBL" id="JALNTZ010000002">
    <property type="protein sequence ID" value="KAJ3663211.1"/>
    <property type="molecule type" value="Genomic_DNA"/>
</dbReference>
<dbReference type="Proteomes" id="UP001168821">
    <property type="component" value="Unassembled WGS sequence"/>
</dbReference>
<gene>
    <name evidence="1" type="ORF">Zmor_007515</name>
</gene>
<comment type="caution">
    <text evidence="1">The sequence shown here is derived from an EMBL/GenBank/DDBJ whole genome shotgun (WGS) entry which is preliminary data.</text>
</comment>
<evidence type="ECO:0000313" key="2">
    <source>
        <dbReference type="Proteomes" id="UP001168821"/>
    </source>
</evidence>
<organism evidence="1 2">
    <name type="scientific">Zophobas morio</name>
    <dbReference type="NCBI Taxonomy" id="2755281"/>
    <lineage>
        <taxon>Eukaryota</taxon>
        <taxon>Metazoa</taxon>
        <taxon>Ecdysozoa</taxon>
        <taxon>Arthropoda</taxon>
        <taxon>Hexapoda</taxon>
        <taxon>Insecta</taxon>
        <taxon>Pterygota</taxon>
        <taxon>Neoptera</taxon>
        <taxon>Endopterygota</taxon>
        <taxon>Coleoptera</taxon>
        <taxon>Polyphaga</taxon>
        <taxon>Cucujiformia</taxon>
        <taxon>Tenebrionidae</taxon>
        <taxon>Zophobas</taxon>
    </lineage>
</organism>
<dbReference type="AlphaFoldDB" id="A0AA38IXG2"/>